<accession>A0A542SQP9</accession>
<evidence type="ECO:0000313" key="4">
    <source>
        <dbReference type="Proteomes" id="UP000316181"/>
    </source>
</evidence>
<dbReference type="Pfam" id="PF00850">
    <property type="entry name" value="Hist_deacetyl"/>
    <property type="match status" value="1"/>
</dbReference>
<dbReference type="InterPro" id="IPR037138">
    <property type="entry name" value="His_deacetylse_dom_sf"/>
</dbReference>
<dbReference type="PRINTS" id="PR01270">
    <property type="entry name" value="HDASUPER"/>
</dbReference>
<dbReference type="EMBL" id="VFNV01000001">
    <property type="protein sequence ID" value="TQK76939.1"/>
    <property type="molecule type" value="Genomic_DNA"/>
</dbReference>
<dbReference type="PANTHER" id="PTHR10625">
    <property type="entry name" value="HISTONE DEACETYLASE HDAC1-RELATED"/>
    <property type="match status" value="1"/>
</dbReference>
<proteinExistence type="inferred from homology"/>
<dbReference type="Gene3D" id="3.40.800.20">
    <property type="entry name" value="Histone deacetylase domain"/>
    <property type="match status" value="1"/>
</dbReference>
<organism evidence="3 4">
    <name type="scientific">Rarobacter incanus</name>
    <dbReference type="NCBI Taxonomy" id="153494"/>
    <lineage>
        <taxon>Bacteria</taxon>
        <taxon>Bacillati</taxon>
        <taxon>Actinomycetota</taxon>
        <taxon>Actinomycetes</taxon>
        <taxon>Micrococcales</taxon>
        <taxon>Rarobacteraceae</taxon>
        <taxon>Rarobacter</taxon>
    </lineage>
</organism>
<protein>
    <submittedName>
        <fullName evidence="3">Acetoin utilization protein AcuC</fullName>
    </submittedName>
</protein>
<keyword evidence="4" id="KW-1185">Reference proteome</keyword>
<evidence type="ECO:0000259" key="2">
    <source>
        <dbReference type="Pfam" id="PF00850"/>
    </source>
</evidence>
<comment type="similarity">
    <text evidence="1">Belongs to the histone deacetylase family.</text>
</comment>
<dbReference type="AlphaFoldDB" id="A0A542SQP9"/>
<dbReference type="GO" id="GO:0040029">
    <property type="term" value="P:epigenetic regulation of gene expression"/>
    <property type="evidence" value="ECO:0007669"/>
    <property type="project" value="TreeGrafter"/>
</dbReference>
<sequence>MEELPVLAVAWSDDFLQYKFTDEHPLNPTRLDLTMRLAHALGLFDLAQVKVIEPHLLDAAALAAVHTPAYIDAVRLAAAGIANPALGLGTTDIPLAPFLDQAAALVAAGSVAAAASVWGGGAMHAINLAGGMHHARGDAAAGFCIYNDAALAIRWLLTHGARRVAYIDFDAHHGDGVQQIFWDEARVLTISVHEQGIFPYSGNAGETGGPAAPGTAVNLALPTGTGSAAWLRAIDAVVPDALAAFAPDVVVTQHGCDAHAADPLAGLRVGVPALRRAAIMAHEWAHRFSAGRWIALGGGGYEVSWVVPLSWTHLVAVAAHQPLDTDQPTPQRWLDTAASLGVRDAPANLGWADGGDTWRPWLGGFDPESATDRAIRATRALALAEMGVDVSYG</sequence>
<dbReference type="GO" id="GO:0004407">
    <property type="term" value="F:histone deacetylase activity"/>
    <property type="evidence" value="ECO:0007669"/>
    <property type="project" value="TreeGrafter"/>
</dbReference>
<gene>
    <name evidence="3" type="ORF">FB389_1642</name>
</gene>
<reference evidence="3 4" key="1">
    <citation type="submission" date="2019-06" db="EMBL/GenBank/DDBJ databases">
        <title>Sequencing the genomes of 1000 actinobacteria strains.</title>
        <authorList>
            <person name="Klenk H.-P."/>
        </authorList>
    </citation>
    <scope>NUCLEOTIDE SEQUENCE [LARGE SCALE GENOMIC DNA]</scope>
    <source>
        <strain evidence="3 4">DSM 10596</strain>
    </source>
</reference>
<feature type="domain" description="Histone deacetylase" evidence="2">
    <location>
        <begin position="24"/>
        <end position="316"/>
    </location>
</feature>
<dbReference type="PANTHER" id="PTHR10625:SF10">
    <property type="entry name" value="HISTONE DEACETYLASE HDAC1"/>
    <property type="match status" value="1"/>
</dbReference>
<evidence type="ECO:0000256" key="1">
    <source>
        <dbReference type="ARBA" id="ARBA00005947"/>
    </source>
</evidence>
<evidence type="ECO:0000313" key="3">
    <source>
        <dbReference type="EMBL" id="TQK76939.1"/>
    </source>
</evidence>
<dbReference type="InterPro" id="IPR023801">
    <property type="entry name" value="His_deacetylse_dom"/>
</dbReference>
<dbReference type="InterPro" id="IPR000286">
    <property type="entry name" value="HDACs"/>
</dbReference>
<name>A0A542SQP9_9MICO</name>
<dbReference type="SUPFAM" id="SSF52768">
    <property type="entry name" value="Arginase/deacetylase"/>
    <property type="match status" value="1"/>
</dbReference>
<dbReference type="Proteomes" id="UP000316181">
    <property type="component" value="Unassembled WGS sequence"/>
</dbReference>
<dbReference type="RefSeq" id="WP_142112555.1">
    <property type="nucleotide sequence ID" value="NZ_BAAATB010000004.1"/>
</dbReference>
<dbReference type="InterPro" id="IPR023696">
    <property type="entry name" value="Ureohydrolase_dom_sf"/>
</dbReference>
<comment type="caution">
    <text evidence="3">The sequence shown here is derived from an EMBL/GenBank/DDBJ whole genome shotgun (WGS) entry which is preliminary data.</text>
</comment>
<dbReference type="OrthoDB" id="9808367at2"/>